<reference evidence="2" key="1">
    <citation type="journal article" date="2022" name="Mol. Ecol. Resour.">
        <title>The genomes of chicory, endive, great burdock and yacon provide insights into Asteraceae palaeo-polyploidization history and plant inulin production.</title>
        <authorList>
            <person name="Fan W."/>
            <person name="Wang S."/>
            <person name="Wang H."/>
            <person name="Wang A."/>
            <person name="Jiang F."/>
            <person name="Liu H."/>
            <person name="Zhao H."/>
            <person name="Xu D."/>
            <person name="Zhang Y."/>
        </authorList>
    </citation>
    <scope>NUCLEOTIDE SEQUENCE [LARGE SCALE GENOMIC DNA]</scope>
    <source>
        <strain evidence="2">cv. Yunnan</strain>
    </source>
</reference>
<keyword evidence="2" id="KW-1185">Reference proteome</keyword>
<proteinExistence type="predicted"/>
<name>A0ACB9J0V9_9ASTR</name>
<protein>
    <submittedName>
        <fullName evidence="1">Uncharacterized protein</fullName>
    </submittedName>
</protein>
<dbReference type="EMBL" id="CM042023">
    <property type="protein sequence ID" value="KAI3813814.1"/>
    <property type="molecule type" value="Genomic_DNA"/>
</dbReference>
<evidence type="ECO:0000313" key="1">
    <source>
        <dbReference type="EMBL" id="KAI3813814.1"/>
    </source>
</evidence>
<sequence>MDTTVLDDLDSEDNIGGFGDVSTPIQGSNDEHIPPVETSFAKVDKTGWFKTAEPEQSKIFQNLSKPKRQDTMKIISWMFNHLRGM</sequence>
<evidence type="ECO:0000313" key="2">
    <source>
        <dbReference type="Proteomes" id="UP001056120"/>
    </source>
</evidence>
<gene>
    <name evidence="1" type="ORF">L1987_18549</name>
</gene>
<organism evidence="1 2">
    <name type="scientific">Smallanthus sonchifolius</name>
    <dbReference type="NCBI Taxonomy" id="185202"/>
    <lineage>
        <taxon>Eukaryota</taxon>
        <taxon>Viridiplantae</taxon>
        <taxon>Streptophyta</taxon>
        <taxon>Embryophyta</taxon>
        <taxon>Tracheophyta</taxon>
        <taxon>Spermatophyta</taxon>
        <taxon>Magnoliopsida</taxon>
        <taxon>eudicotyledons</taxon>
        <taxon>Gunneridae</taxon>
        <taxon>Pentapetalae</taxon>
        <taxon>asterids</taxon>
        <taxon>campanulids</taxon>
        <taxon>Asterales</taxon>
        <taxon>Asteraceae</taxon>
        <taxon>Asteroideae</taxon>
        <taxon>Heliantheae alliance</taxon>
        <taxon>Millerieae</taxon>
        <taxon>Smallanthus</taxon>
    </lineage>
</organism>
<comment type="caution">
    <text evidence="1">The sequence shown here is derived from an EMBL/GenBank/DDBJ whole genome shotgun (WGS) entry which is preliminary data.</text>
</comment>
<accession>A0ACB9J0V9</accession>
<reference evidence="1 2" key="2">
    <citation type="journal article" date="2022" name="Mol. Ecol. Resour.">
        <title>The genomes of chicory, endive, great burdock and yacon provide insights into Asteraceae paleo-polyploidization history and plant inulin production.</title>
        <authorList>
            <person name="Fan W."/>
            <person name="Wang S."/>
            <person name="Wang H."/>
            <person name="Wang A."/>
            <person name="Jiang F."/>
            <person name="Liu H."/>
            <person name="Zhao H."/>
            <person name="Xu D."/>
            <person name="Zhang Y."/>
        </authorList>
    </citation>
    <scope>NUCLEOTIDE SEQUENCE [LARGE SCALE GENOMIC DNA]</scope>
    <source>
        <strain evidence="2">cv. Yunnan</strain>
        <tissue evidence="1">Leaves</tissue>
    </source>
</reference>
<dbReference type="Proteomes" id="UP001056120">
    <property type="component" value="Linkage Group LG06"/>
</dbReference>